<organism evidence="1 2">
    <name type="scientific">Corynebacterium simulans</name>
    <dbReference type="NCBI Taxonomy" id="146827"/>
    <lineage>
        <taxon>Bacteria</taxon>
        <taxon>Bacillati</taxon>
        <taxon>Actinomycetota</taxon>
        <taxon>Actinomycetes</taxon>
        <taxon>Mycobacteriales</taxon>
        <taxon>Corynebacteriaceae</taxon>
        <taxon>Corynebacterium</taxon>
    </lineage>
</organism>
<keyword evidence="1" id="KW-0255">Endonuclease</keyword>
<keyword evidence="1" id="KW-0378">Hydrolase</keyword>
<evidence type="ECO:0000313" key="1">
    <source>
        <dbReference type="EMBL" id="KXU19188.1"/>
    </source>
</evidence>
<evidence type="ECO:0000313" key="2">
    <source>
        <dbReference type="Proteomes" id="UP000070339"/>
    </source>
</evidence>
<accession>A0ABR5VCZ1</accession>
<sequence>MKVPYHSHTNPEDEIAQAAAQIRHAELRFWREHLPEFDNEIELAVQRMFSATGVSP</sequence>
<dbReference type="Proteomes" id="UP000070339">
    <property type="component" value="Unassembled WGS sequence"/>
</dbReference>
<protein>
    <submittedName>
        <fullName evidence="1">Restriction endonuclease domain protein</fullName>
    </submittedName>
</protein>
<keyword evidence="1" id="KW-0540">Nuclease</keyword>
<feature type="non-terminal residue" evidence="1">
    <location>
        <position position="56"/>
    </location>
</feature>
<dbReference type="GO" id="GO:0004519">
    <property type="term" value="F:endonuclease activity"/>
    <property type="evidence" value="ECO:0007669"/>
    <property type="project" value="UniProtKB-KW"/>
</dbReference>
<comment type="caution">
    <text evidence="1">The sequence shown here is derived from an EMBL/GenBank/DDBJ whole genome shotgun (WGS) entry which is preliminary data.</text>
</comment>
<dbReference type="EMBL" id="LTEB01000009">
    <property type="protein sequence ID" value="KXU19188.1"/>
    <property type="molecule type" value="Genomic_DNA"/>
</dbReference>
<proteinExistence type="predicted"/>
<gene>
    <name evidence="1" type="ORF">WM41_0010</name>
</gene>
<reference evidence="1 2" key="1">
    <citation type="journal article" date="2016" name="Int. J. Syst. Evol. Microbiol.">
        <title>Resolving the Complexity of Human Skin Metagenomes Using Single-Molecule Sequencing.</title>
        <authorList>
            <consortium name="NISC Comparative Sequencing Program"/>
            <person name="Tsai Y.C."/>
            <person name="Conlan S."/>
            <person name="Deming C."/>
            <person name="Segre J.A."/>
            <person name="Kong H.H."/>
            <person name="Korlach J."/>
            <person name="Oh J."/>
        </authorList>
    </citation>
    <scope>NUCLEOTIDE SEQUENCE [LARGE SCALE GENOMIC DNA]</scope>
    <source>
        <strain evidence="1 2">1B08</strain>
    </source>
</reference>
<keyword evidence="2" id="KW-1185">Reference proteome</keyword>
<name>A0ABR5VCZ1_9CORY</name>